<feature type="domain" description="ABC-2 type transporter transmembrane" evidence="6">
    <location>
        <begin position="18"/>
        <end position="383"/>
    </location>
</feature>
<feature type="transmembrane region" description="Helical" evidence="5">
    <location>
        <begin position="211"/>
        <end position="230"/>
    </location>
</feature>
<evidence type="ECO:0000256" key="3">
    <source>
        <dbReference type="ARBA" id="ARBA00022989"/>
    </source>
</evidence>
<accession>A0ABT3X8Q5</accession>
<organism evidence="7 8">
    <name type="scientific">Tumebacillus lacus</name>
    <dbReference type="NCBI Taxonomy" id="2995335"/>
    <lineage>
        <taxon>Bacteria</taxon>
        <taxon>Bacillati</taxon>
        <taxon>Bacillota</taxon>
        <taxon>Bacilli</taxon>
        <taxon>Bacillales</taxon>
        <taxon>Alicyclobacillaceae</taxon>
        <taxon>Tumebacillus</taxon>
    </lineage>
</organism>
<evidence type="ECO:0000313" key="7">
    <source>
        <dbReference type="EMBL" id="MCX7572367.1"/>
    </source>
</evidence>
<dbReference type="Pfam" id="PF12698">
    <property type="entry name" value="ABC2_membrane_3"/>
    <property type="match status" value="1"/>
</dbReference>
<evidence type="ECO:0000256" key="5">
    <source>
        <dbReference type="SAM" id="Phobius"/>
    </source>
</evidence>
<keyword evidence="3 5" id="KW-1133">Transmembrane helix</keyword>
<dbReference type="RefSeq" id="WP_267153615.1">
    <property type="nucleotide sequence ID" value="NZ_JAPMLT010000019.1"/>
</dbReference>
<keyword evidence="8" id="KW-1185">Reference proteome</keyword>
<feature type="transmembrane region" description="Helical" evidence="5">
    <location>
        <begin position="242"/>
        <end position="266"/>
    </location>
</feature>
<evidence type="ECO:0000256" key="4">
    <source>
        <dbReference type="ARBA" id="ARBA00023136"/>
    </source>
</evidence>
<comment type="subcellular location">
    <subcellularLocation>
        <location evidence="1">Membrane</location>
        <topology evidence="1">Multi-pass membrane protein</topology>
    </subcellularLocation>
</comment>
<dbReference type="InterPro" id="IPR051328">
    <property type="entry name" value="T7SS_ABC-Transporter"/>
</dbReference>
<comment type="caution">
    <text evidence="7">The sequence shown here is derived from an EMBL/GenBank/DDBJ whole genome shotgun (WGS) entry which is preliminary data.</text>
</comment>
<dbReference type="Proteomes" id="UP001208017">
    <property type="component" value="Unassembled WGS sequence"/>
</dbReference>
<evidence type="ECO:0000256" key="1">
    <source>
        <dbReference type="ARBA" id="ARBA00004141"/>
    </source>
</evidence>
<protein>
    <submittedName>
        <fullName evidence="7">DUF3533 domain-containing protein</fullName>
    </submittedName>
</protein>
<feature type="transmembrane region" description="Helical" evidence="5">
    <location>
        <begin position="364"/>
        <end position="385"/>
    </location>
</feature>
<keyword evidence="4 5" id="KW-0472">Membrane</keyword>
<evidence type="ECO:0000256" key="2">
    <source>
        <dbReference type="ARBA" id="ARBA00022692"/>
    </source>
</evidence>
<feature type="transmembrane region" description="Helical" evidence="5">
    <location>
        <begin position="310"/>
        <end position="329"/>
    </location>
</feature>
<keyword evidence="2 5" id="KW-0812">Transmembrane</keyword>
<dbReference type="PANTHER" id="PTHR43077:SF5">
    <property type="entry name" value="PHAGE INFECTION PROTEIN"/>
    <property type="match status" value="1"/>
</dbReference>
<dbReference type="PANTHER" id="PTHR43077">
    <property type="entry name" value="TRANSPORT PERMEASE YVFS-RELATED"/>
    <property type="match status" value="1"/>
</dbReference>
<evidence type="ECO:0000259" key="6">
    <source>
        <dbReference type="Pfam" id="PF12698"/>
    </source>
</evidence>
<evidence type="ECO:0000313" key="8">
    <source>
        <dbReference type="Proteomes" id="UP001208017"/>
    </source>
</evidence>
<proteinExistence type="predicted"/>
<dbReference type="Gene3D" id="3.40.1710.10">
    <property type="entry name" value="abc type-2 transporter like domain"/>
    <property type="match status" value="1"/>
</dbReference>
<dbReference type="EMBL" id="JAPMLT010000019">
    <property type="protein sequence ID" value="MCX7572367.1"/>
    <property type="molecule type" value="Genomic_DNA"/>
</dbReference>
<gene>
    <name evidence="7" type="ORF">OS242_20880</name>
</gene>
<feature type="transmembrane region" description="Helical" evidence="5">
    <location>
        <begin position="12"/>
        <end position="33"/>
    </location>
</feature>
<sequence>MKSFGDFFKQKQVWLGLLAITVVVTLLAFANFGSTMSPLPQNMPVALVMQDTGAKWPTGQEMNFGKLIQDKLTAGTTPTGDPSPFVFTVLDSEQAALDALDRQTYYGAVVLPADMTQKLLSLQSPQPQSPEVKILVNQGKNFNGAQAVGTGFEKMIAAVNGQLRDQLLTQIEQRGGQLSVAQARALATPLTATVLPVNAVGANSVGGNAPVMLTSLMWLGGMIGTVLLFLARGKVQVPGRRFGAWVAQLLSGAVYAGLAAAVALLITQGVLGMDVPDTGKLWLFLTFVCYSFFLLQTMVVNWLGFAGMPLFILVFFFGGPVLGLPMEFLPGVTQDWLMSWLPLRFAVEGLRDILYFQKDLNLTAPATTLGIIAAVSAVLALLAVVKKERTKI</sequence>
<name>A0ABT3X8Q5_9BACL</name>
<dbReference type="InterPro" id="IPR013525">
    <property type="entry name" value="ABC2_TM"/>
</dbReference>
<reference evidence="7 8" key="1">
    <citation type="submission" date="2022-11" db="EMBL/GenBank/DDBJ databases">
        <title>Study of microbial diversity in lake waters.</title>
        <authorList>
            <person name="Zhang J."/>
        </authorList>
    </citation>
    <scope>NUCLEOTIDE SEQUENCE [LARGE SCALE GENOMIC DNA]</scope>
    <source>
        <strain evidence="7 8">DT12</strain>
    </source>
</reference>
<feature type="transmembrane region" description="Helical" evidence="5">
    <location>
        <begin position="281"/>
        <end position="303"/>
    </location>
</feature>